<comment type="caution">
    <text evidence="4">The sequence shown here is derived from an EMBL/GenBank/DDBJ whole genome shotgun (WGS) entry which is preliminary data.</text>
</comment>
<dbReference type="Gene3D" id="3.40.640.10">
    <property type="entry name" value="Type I PLP-dependent aspartate aminotransferase-like (Major domain)"/>
    <property type="match status" value="1"/>
</dbReference>
<evidence type="ECO:0000313" key="5">
    <source>
        <dbReference type="Proteomes" id="UP001480595"/>
    </source>
</evidence>
<keyword evidence="2" id="KW-0663">Pyridoxal phosphate</keyword>
<evidence type="ECO:0000256" key="1">
    <source>
        <dbReference type="ARBA" id="ARBA00007441"/>
    </source>
</evidence>
<dbReference type="CDD" id="cd00609">
    <property type="entry name" value="AAT_like"/>
    <property type="match status" value="1"/>
</dbReference>
<dbReference type="InterPro" id="IPR015421">
    <property type="entry name" value="PyrdxlP-dep_Trfase_major"/>
</dbReference>
<proteinExistence type="inferred from homology"/>
<organism evidence="4 5">
    <name type="scientific">Apiospora phragmitis</name>
    <dbReference type="NCBI Taxonomy" id="2905665"/>
    <lineage>
        <taxon>Eukaryota</taxon>
        <taxon>Fungi</taxon>
        <taxon>Dikarya</taxon>
        <taxon>Ascomycota</taxon>
        <taxon>Pezizomycotina</taxon>
        <taxon>Sordariomycetes</taxon>
        <taxon>Xylariomycetidae</taxon>
        <taxon>Amphisphaeriales</taxon>
        <taxon>Apiosporaceae</taxon>
        <taxon>Apiospora</taxon>
    </lineage>
</organism>
<dbReference type="PANTHER" id="PTHR43510">
    <property type="entry name" value="AMINOTRANSFERASE FUNCTION, HYPOTHETICAL (EUROFUNG)"/>
    <property type="match status" value="1"/>
</dbReference>
<dbReference type="GeneID" id="92092736"/>
<keyword evidence="5" id="KW-1185">Reference proteome</keyword>
<gene>
    <name evidence="4" type="ORF">PG994_008264</name>
</gene>
<reference evidence="4 5" key="1">
    <citation type="submission" date="2023-01" db="EMBL/GenBank/DDBJ databases">
        <title>Analysis of 21 Apiospora genomes using comparative genomics revels a genus with tremendous synthesis potential of carbohydrate active enzymes and secondary metabolites.</title>
        <authorList>
            <person name="Sorensen T."/>
        </authorList>
    </citation>
    <scope>NUCLEOTIDE SEQUENCE [LARGE SCALE GENOMIC DNA]</scope>
    <source>
        <strain evidence="4 5">CBS 135458</strain>
    </source>
</reference>
<dbReference type="Proteomes" id="UP001480595">
    <property type="component" value="Unassembled WGS sequence"/>
</dbReference>
<evidence type="ECO:0000313" key="4">
    <source>
        <dbReference type="EMBL" id="KAK8061898.1"/>
    </source>
</evidence>
<feature type="domain" description="Aminotransferase class I/classII large" evidence="3">
    <location>
        <begin position="1"/>
        <end position="226"/>
    </location>
</feature>
<evidence type="ECO:0000256" key="2">
    <source>
        <dbReference type="ARBA" id="ARBA00022898"/>
    </source>
</evidence>
<evidence type="ECO:0000259" key="3">
    <source>
        <dbReference type="Pfam" id="PF00155"/>
    </source>
</evidence>
<dbReference type="Gene3D" id="3.90.1150.10">
    <property type="entry name" value="Aspartate Aminotransferase, domain 1"/>
    <property type="match status" value="1"/>
</dbReference>
<dbReference type="PROSITE" id="PS00105">
    <property type="entry name" value="AA_TRANSFER_CLASS_1"/>
    <property type="match status" value="1"/>
</dbReference>
<comment type="similarity">
    <text evidence="1">Belongs to the class-I pyridoxal-phosphate-dependent aminotransferase family.</text>
</comment>
<sequence length="231" mass="25169">MIVLNNPNNPTGATIPGDVLASIVEVARKHNIILFSDEVYRPLFHNDDEATAPPSIATMGYANAVVTSSLSKAWALAGIRVGWVASPSRGLIEQLAAARDYTTISVSQLDDQVARYALHPAVRSALLWRNRALAVRNRALLARFVAEHGRQVSWVEPTAGTTAFVRFGGDGMAVDDVHFCRDVLARTQVMLVPGSKCFGHGDAFRGYVRMGYVCETAVLEEALTRLDGYIR</sequence>
<dbReference type="InterPro" id="IPR015424">
    <property type="entry name" value="PyrdxlP-dep_Trfase"/>
</dbReference>
<protein>
    <recommendedName>
        <fullName evidence="3">Aminotransferase class I/classII large domain-containing protein</fullName>
    </recommendedName>
</protein>
<dbReference type="EMBL" id="JAQQWL010000008">
    <property type="protein sequence ID" value="KAK8061898.1"/>
    <property type="molecule type" value="Genomic_DNA"/>
</dbReference>
<dbReference type="RefSeq" id="XP_066715160.1">
    <property type="nucleotide sequence ID" value="XM_066859673.1"/>
</dbReference>
<dbReference type="Pfam" id="PF00155">
    <property type="entry name" value="Aminotran_1_2"/>
    <property type="match status" value="1"/>
</dbReference>
<dbReference type="InterPro" id="IPR004838">
    <property type="entry name" value="NHTrfase_class1_PyrdxlP-BS"/>
</dbReference>
<dbReference type="InterPro" id="IPR004839">
    <property type="entry name" value="Aminotransferase_I/II_large"/>
</dbReference>
<dbReference type="InterPro" id="IPR015422">
    <property type="entry name" value="PyrdxlP-dep_Trfase_small"/>
</dbReference>
<dbReference type="SUPFAM" id="SSF53383">
    <property type="entry name" value="PLP-dependent transferases"/>
    <property type="match status" value="1"/>
</dbReference>
<accession>A0ABR1USK0</accession>
<dbReference type="PANTHER" id="PTHR43510:SF1">
    <property type="entry name" value="AMINOTRANSFERASE FUNCTION, HYPOTHETICAL (EUROFUNG)"/>
    <property type="match status" value="1"/>
</dbReference>
<name>A0ABR1USK0_9PEZI</name>